<dbReference type="OrthoDB" id="8895482at2"/>
<dbReference type="EMBL" id="VJNC01000010">
    <property type="protein sequence ID" value="TSE21255.1"/>
    <property type="molecule type" value="Genomic_DNA"/>
</dbReference>
<dbReference type="Proteomes" id="UP000315577">
    <property type="component" value="Unassembled WGS sequence"/>
</dbReference>
<dbReference type="EMBL" id="SMAH01000010">
    <property type="protein sequence ID" value="TCS97269.1"/>
    <property type="molecule type" value="Genomic_DNA"/>
</dbReference>
<evidence type="ECO:0000313" key="5">
    <source>
        <dbReference type="Proteomes" id="UP000295536"/>
    </source>
</evidence>
<proteinExistence type="predicted"/>
<evidence type="ECO:0000256" key="2">
    <source>
        <dbReference type="SAM" id="SignalP"/>
    </source>
</evidence>
<comment type="caution">
    <text evidence="3">The sequence shown here is derived from an EMBL/GenBank/DDBJ whole genome shotgun (WGS) entry which is preliminary data.</text>
</comment>
<keyword evidence="2" id="KW-0732">Signal</keyword>
<dbReference type="AlphaFoldDB" id="A0A4R3LBT4"/>
<feature type="signal peptide" evidence="2">
    <location>
        <begin position="1"/>
        <end position="33"/>
    </location>
</feature>
<reference evidence="4 6" key="2">
    <citation type="submission" date="2019-07" db="EMBL/GenBank/DDBJ databases">
        <title>Tepidimonas ignava SPS-1037 draft genome.</title>
        <authorList>
            <person name="Da Costa M.S."/>
            <person name="Froufe H.J.C."/>
            <person name="Egas C."/>
            <person name="Albuquerque L."/>
        </authorList>
    </citation>
    <scope>NUCLEOTIDE SEQUENCE [LARGE SCALE GENOMIC DNA]</scope>
    <source>
        <strain evidence="4 6">SPS-1037</strain>
    </source>
</reference>
<evidence type="ECO:0000313" key="3">
    <source>
        <dbReference type="EMBL" id="TCS97269.1"/>
    </source>
</evidence>
<feature type="compositionally biased region" description="Low complexity" evidence="1">
    <location>
        <begin position="95"/>
        <end position="109"/>
    </location>
</feature>
<feature type="region of interest" description="Disordered" evidence="1">
    <location>
        <begin position="65"/>
        <end position="109"/>
    </location>
</feature>
<feature type="chain" id="PRO_5020680322" evidence="2">
    <location>
        <begin position="34"/>
        <end position="233"/>
    </location>
</feature>
<gene>
    <name evidence="3" type="ORF">EDC36_11052</name>
    <name evidence="4" type="ORF">Tigna_01641</name>
</gene>
<sequence>MPSRRPSPVPPRVAWRAVALVGTAVLAAPTVQAQNAPAATRTPIYTCTDAQGRLLSSDRPIPECSDRAQRELGPSGTVRRVIEPPPTPEQRERLAAQQRAQAEAAARAAEQQRREQLLLMRYPDEAAHQRAREASLAQLQASLQAAQQQLQRLDNEAQRLQQEMEFYRKDPTRAPAALKRRLADNATQRQQQQQYIDDLQREHARVVQRFDDELATLRRLWAAPPTDALAPAR</sequence>
<reference evidence="3 5" key="1">
    <citation type="submission" date="2019-03" db="EMBL/GenBank/DDBJ databases">
        <title>Genomic Encyclopedia of Type Strains, Phase IV (KMG-IV): sequencing the most valuable type-strain genomes for metagenomic binning, comparative biology and taxonomic classification.</title>
        <authorList>
            <person name="Goeker M."/>
        </authorList>
    </citation>
    <scope>NUCLEOTIDE SEQUENCE [LARGE SCALE GENOMIC DNA]</scope>
    <source>
        <strain evidence="3 5">DSM 12034</strain>
    </source>
</reference>
<organism evidence="3 5">
    <name type="scientific">Tepidimonas ignava</name>
    <dbReference type="NCBI Taxonomy" id="114249"/>
    <lineage>
        <taxon>Bacteria</taxon>
        <taxon>Pseudomonadati</taxon>
        <taxon>Pseudomonadota</taxon>
        <taxon>Betaproteobacteria</taxon>
        <taxon>Burkholderiales</taxon>
        <taxon>Tepidimonas</taxon>
    </lineage>
</organism>
<accession>A0A4R3LBT4</accession>
<keyword evidence="6" id="KW-1185">Reference proteome</keyword>
<name>A0A4R3LBT4_9BURK</name>
<protein>
    <submittedName>
        <fullName evidence="3">Uncharacterized protein DUF4124</fullName>
    </submittedName>
</protein>
<evidence type="ECO:0000256" key="1">
    <source>
        <dbReference type="SAM" id="MobiDB-lite"/>
    </source>
</evidence>
<evidence type="ECO:0000313" key="6">
    <source>
        <dbReference type="Proteomes" id="UP000315577"/>
    </source>
</evidence>
<evidence type="ECO:0000313" key="4">
    <source>
        <dbReference type="EMBL" id="TSE21255.1"/>
    </source>
</evidence>
<dbReference type="Proteomes" id="UP000295536">
    <property type="component" value="Unassembled WGS sequence"/>
</dbReference>